<dbReference type="InterPro" id="IPR036291">
    <property type="entry name" value="NAD(P)-bd_dom_sf"/>
</dbReference>
<dbReference type="Pfam" id="PF03721">
    <property type="entry name" value="UDPG_MGDP_dh_N"/>
    <property type="match status" value="1"/>
</dbReference>
<sequence length="173" mass="19582">MKLRNNYYFLELDILIGGPAMAVIALICPSIEVAVVDISKSRIAVWHNNQVPIYESGLDDVVKQCRGKSFFFSIQVEKHVYEVEIVSVSVNTSTVLVFGGKILTINLWSAKFSKLAANTFLHIGFSGSCFQKDILNLVYIFIKINDYQKSRFTNNVVPGPWSHQCLTNFLTRR</sequence>
<dbReference type="GO" id="GO:0003979">
    <property type="term" value="F:UDP-glucose 6-dehydrogenase activity"/>
    <property type="evidence" value="ECO:0007669"/>
    <property type="project" value="UniProtKB-EC"/>
</dbReference>
<feature type="domain" description="UDP-glucose/GDP-mannose dehydrogenase N-terminal" evidence="1">
    <location>
        <begin position="16"/>
        <end position="92"/>
    </location>
</feature>
<dbReference type="eggNOG" id="KOG2666">
    <property type="taxonomic scope" value="Eukaryota"/>
</dbReference>
<gene>
    <name evidence="2" type="ordered locus">MTR_6g014890</name>
</gene>
<dbReference type="InterPro" id="IPR028356">
    <property type="entry name" value="UDPglc_DH_euk"/>
</dbReference>
<evidence type="ECO:0000259" key="1">
    <source>
        <dbReference type="Pfam" id="PF03721"/>
    </source>
</evidence>
<dbReference type="Gene3D" id="3.40.50.720">
    <property type="entry name" value="NAD(P)-binding Rossmann-like Domain"/>
    <property type="match status" value="1"/>
</dbReference>
<dbReference type="PaxDb" id="3880-AES74922"/>
<dbReference type="AlphaFoldDB" id="G7KMC5"/>
<name>G7KMC5_MEDTR</name>
<keyword evidence="4" id="KW-1185">Reference proteome</keyword>
<dbReference type="SUPFAM" id="SSF51735">
    <property type="entry name" value="NAD(P)-binding Rossmann-fold domains"/>
    <property type="match status" value="1"/>
</dbReference>
<dbReference type="EMBL" id="CM001222">
    <property type="protein sequence ID" value="AES74922.1"/>
    <property type="molecule type" value="Genomic_DNA"/>
</dbReference>
<proteinExistence type="predicted"/>
<evidence type="ECO:0000313" key="3">
    <source>
        <dbReference type="EnsemblPlants" id="AES74922"/>
    </source>
</evidence>
<protein>
    <submittedName>
        <fullName evidence="2">UDP-glucose 6-dehydrogenase</fullName>
    </submittedName>
</protein>
<accession>G7KMC5</accession>
<dbReference type="STRING" id="3880.G7KMC5"/>
<dbReference type="HOGENOM" id="CLU_1549895_0_0_1"/>
<reference evidence="2 4" key="2">
    <citation type="journal article" date="2014" name="BMC Genomics">
        <title>An improved genome release (version Mt4.0) for the model legume Medicago truncatula.</title>
        <authorList>
            <person name="Tang H."/>
            <person name="Krishnakumar V."/>
            <person name="Bidwell S."/>
            <person name="Rosen B."/>
            <person name="Chan A."/>
            <person name="Zhou S."/>
            <person name="Gentzbittel L."/>
            <person name="Childs K.L."/>
            <person name="Yandell M."/>
            <person name="Gundlach H."/>
            <person name="Mayer K.F."/>
            <person name="Schwartz D.C."/>
            <person name="Town C.D."/>
        </authorList>
    </citation>
    <scope>GENOME REANNOTATION</scope>
    <source>
        <strain evidence="3 4">cv. Jemalong A17</strain>
    </source>
</reference>
<reference evidence="2 4" key="1">
    <citation type="journal article" date="2011" name="Nature">
        <title>The Medicago genome provides insight into the evolution of rhizobial symbioses.</title>
        <authorList>
            <person name="Young N.D."/>
            <person name="Debelle F."/>
            <person name="Oldroyd G.E."/>
            <person name="Geurts R."/>
            <person name="Cannon S.B."/>
            <person name="Udvardi M.K."/>
            <person name="Benedito V.A."/>
            <person name="Mayer K.F."/>
            <person name="Gouzy J."/>
            <person name="Schoof H."/>
            <person name="Van de Peer Y."/>
            <person name="Proost S."/>
            <person name="Cook D.R."/>
            <person name="Meyers B.C."/>
            <person name="Spannagl M."/>
            <person name="Cheung F."/>
            <person name="De Mita S."/>
            <person name="Krishnakumar V."/>
            <person name="Gundlach H."/>
            <person name="Zhou S."/>
            <person name="Mudge J."/>
            <person name="Bharti A.K."/>
            <person name="Murray J.D."/>
            <person name="Naoumkina M.A."/>
            <person name="Rosen B."/>
            <person name="Silverstein K.A."/>
            <person name="Tang H."/>
            <person name="Rombauts S."/>
            <person name="Zhao P.X."/>
            <person name="Zhou P."/>
            <person name="Barbe V."/>
            <person name="Bardou P."/>
            <person name="Bechner M."/>
            <person name="Bellec A."/>
            <person name="Berger A."/>
            <person name="Berges H."/>
            <person name="Bidwell S."/>
            <person name="Bisseling T."/>
            <person name="Choisne N."/>
            <person name="Couloux A."/>
            <person name="Denny R."/>
            <person name="Deshpande S."/>
            <person name="Dai X."/>
            <person name="Doyle J.J."/>
            <person name="Dudez A.M."/>
            <person name="Farmer A.D."/>
            <person name="Fouteau S."/>
            <person name="Franken C."/>
            <person name="Gibelin C."/>
            <person name="Gish J."/>
            <person name="Goldstein S."/>
            <person name="Gonzalez A.J."/>
            <person name="Green P.J."/>
            <person name="Hallab A."/>
            <person name="Hartog M."/>
            <person name="Hua A."/>
            <person name="Humphray S.J."/>
            <person name="Jeong D.H."/>
            <person name="Jing Y."/>
            <person name="Jocker A."/>
            <person name="Kenton S.M."/>
            <person name="Kim D.J."/>
            <person name="Klee K."/>
            <person name="Lai H."/>
            <person name="Lang C."/>
            <person name="Lin S."/>
            <person name="Macmil S.L."/>
            <person name="Magdelenat G."/>
            <person name="Matthews L."/>
            <person name="McCorrison J."/>
            <person name="Monaghan E.L."/>
            <person name="Mun J.H."/>
            <person name="Najar F.Z."/>
            <person name="Nicholson C."/>
            <person name="Noirot C."/>
            <person name="O'Bleness M."/>
            <person name="Paule C.R."/>
            <person name="Poulain J."/>
            <person name="Prion F."/>
            <person name="Qin B."/>
            <person name="Qu C."/>
            <person name="Retzel E.F."/>
            <person name="Riddle C."/>
            <person name="Sallet E."/>
            <person name="Samain S."/>
            <person name="Samson N."/>
            <person name="Sanders I."/>
            <person name="Saurat O."/>
            <person name="Scarpelli C."/>
            <person name="Schiex T."/>
            <person name="Segurens B."/>
            <person name="Severin A.J."/>
            <person name="Sherrier D.J."/>
            <person name="Shi R."/>
            <person name="Sims S."/>
            <person name="Singer S.R."/>
            <person name="Sinharoy S."/>
            <person name="Sterck L."/>
            <person name="Viollet A."/>
            <person name="Wang B.B."/>
            <person name="Wang K."/>
            <person name="Wang M."/>
            <person name="Wang X."/>
            <person name="Warfsmann J."/>
            <person name="Weissenbach J."/>
            <person name="White D.D."/>
            <person name="White J.D."/>
            <person name="Wiley G.B."/>
            <person name="Wincker P."/>
            <person name="Xing Y."/>
            <person name="Yang L."/>
            <person name="Yao Z."/>
            <person name="Ying F."/>
            <person name="Zhai J."/>
            <person name="Zhou L."/>
            <person name="Zuber A."/>
            <person name="Denarie J."/>
            <person name="Dixon R.A."/>
            <person name="May G.D."/>
            <person name="Schwartz D.C."/>
            <person name="Rogers J."/>
            <person name="Quetier F."/>
            <person name="Town C.D."/>
            <person name="Roe B.A."/>
        </authorList>
    </citation>
    <scope>NUCLEOTIDE SEQUENCE [LARGE SCALE GENOMIC DNA]</scope>
    <source>
        <strain evidence="2">A17</strain>
        <strain evidence="3 4">cv. Jemalong A17</strain>
    </source>
</reference>
<dbReference type="InterPro" id="IPR001732">
    <property type="entry name" value="UDP-Glc/GDP-Man_DH_N"/>
</dbReference>
<dbReference type="Proteomes" id="UP000002051">
    <property type="component" value="Chromosome 6"/>
</dbReference>
<dbReference type="GO" id="GO:0051287">
    <property type="term" value="F:NAD binding"/>
    <property type="evidence" value="ECO:0007669"/>
    <property type="project" value="InterPro"/>
</dbReference>
<dbReference type="EnsemblPlants" id="AES74922">
    <property type="protein sequence ID" value="AES74922"/>
    <property type="gene ID" value="MTR_6g014890"/>
</dbReference>
<dbReference type="PANTHER" id="PTHR11374:SF64">
    <property type="entry name" value="UDP-GLUCOSE 6-DEHYDROGENASE 2"/>
    <property type="match status" value="1"/>
</dbReference>
<evidence type="ECO:0000313" key="2">
    <source>
        <dbReference type="EMBL" id="AES74922.1"/>
    </source>
</evidence>
<dbReference type="PANTHER" id="PTHR11374">
    <property type="entry name" value="UDP-GLUCOSE DEHYDROGENASE/UDP-MANNAC DEHYDROGENASE"/>
    <property type="match status" value="1"/>
</dbReference>
<reference evidence="3" key="3">
    <citation type="submission" date="2015-04" db="UniProtKB">
        <authorList>
            <consortium name="EnsemblPlants"/>
        </authorList>
    </citation>
    <scope>IDENTIFICATION</scope>
    <source>
        <strain evidence="3">cv. Jemalong A17</strain>
    </source>
</reference>
<evidence type="ECO:0000313" key="4">
    <source>
        <dbReference type="Proteomes" id="UP000002051"/>
    </source>
</evidence>
<organism evidence="2 4">
    <name type="scientific">Medicago truncatula</name>
    <name type="common">Barrel medic</name>
    <name type="synonym">Medicago tribuloides</name>
    <dbReference type="NCBI Taxonomy" id="3880"/>
    <lineage>
        <taxon>Eukaryota</taxon>
        <taxon>Viridiplantae</taxon>
        <taxon>Streptophyta</taxon>
        <taxon>Embryophyta</taxon>
        <taxon>Tracheophyta</taxon>
        <taxon>Spermatophyta</taxon>
        <taxon>Magnoliopsida</taxon>
        <taxon>eudicotyledons</taxon>
        <taxon>Gunneridae</taxon>
        <taxon>Pentapetalae</taxon>
        <taxon>rosids</taxon>
        <taxon>fabids</taxon>
        <taxon>Fabales</taxon>
        <taxon>Fabaceae</taxon>
        <taxon>Papilionoideae</taxon>
        <taxon>50 kb inversion clade</taxon>
        <taxon>NPAAA clade</taxon>
        <taxon>Hologalegina</taxon>
        <taxon>IRL clade</taxon>
        <taxon>Trifolieae</taxon>
        <taxon>Medicago</taxon>
    </lineage>
</organism>